<feature type="domain" description="Peptidoglycan binding-like" evidence="1">
    <location>
        <begin position="128"/>
        <end position="185"/>
    </location>
</feature>
<gene>
    <name evidence="2" type="ORF">POBO1169_LOCUS6872</name>
</gene>
<proteinExistence type="predicted"/>
<dbReference type="InterPro" id="IPR036366">
    <property type="entry name" value="PGBDSf"/>
</dbReference>
<reference evidence="2" key="1">
    <citation type="submission" date="2021-01" db="EMBL/GenBank/DDBJ databases">
        <authorList>
            <person name="Corre E."/>
            <person name="Pelletier E."/>
            <person name="Niang G."/>
            <person name="Scheremetjew M."/>
            <person name="Finn R."/>
            <person name="Kale V."/>
            <person name="Holt S."/>
            <person name="Cochrane G."/>
            <person name="Meng A."/>
            <person name="Brown T."/>
            <person name="Cohen L."/>
        </authorList>
    </citation>
    <scope>NUCLEOTIDE SEQUENCE</scope>
    <source>
        <strain evidence="2">CCMP722</strain>
    </source>
</reference>
<evidence type="ECO:0000259" key="1">
    <source>
        <dbReference type="Pfam" id="PF01471"/>
    </source>
</evidence>
<dbReference type="SUPFAM" id="SSF47090">
    <property type="entry name" value="PGBD-like"/>
    <property type="match status" value="1"/>
</dbReference>
<sequence length="364" mass="39756">MTATCCYRSLRPAVIYSSAAPGCTSRYALTSLRTQRCIQPQKGRHIVSNARTYASASGENLPDPVENLRAREECSFLQDLAIHLAGRQTCSSEEERRAYDVDVATAFSSKRIETWPVLSSGSGADHTPAVQALHTALQARGFPCGADDVEAGCFGDSTAAAVVSFQIHAGLQCTSVCDLQTWRALFMGEAEAERWWLEQGATATDLRAIAAALKCTPYWAPNVASAKIQRLQQVLPGVAVPEMILKEPLNLLVSIDDAVACMVELTSLLPGKDVFALMALQPSLLRCDDIPERVAIVDRKLKEWAPKVDWCDLVSQHPELLQRIPDYYKDKSVHELPVYFLNLISIGGGGAGAAWREFGFTRGQ</sequence>
<dbReference type="EMBL" id="HBFA01013211">
    <property type="protein sequence ID" value="CAD8661517.1"/>
    <property type="molecule type" value="Transcribed_RNA"/>
</dbReference>
<dbReference type="Gene3D" id="1.10.101.10">
    <property type="entry name" value="PGBD-like superfamily/PGBD"/>
    <property type="match status" value="1"/>
</dbReference>
<dbReference type="AlphaFoldDB" id="A0A7S0R0G1"/>
<evidence type="ECO:0000313" key="2">
    <source>
        <dbReference type="EMBL" id="CAD8661517.1"/>
    </source>
</evidence>
<dbReference type="Pfam" id="PF01471">
    <property type="entry name" value="PG_binding_1"/>
    <property type="match status" value="1"/>
</dbReference>
<organism evidence="2">
    <name type="scientific">Pyramimonas obovata</name>
    <dbReference type="NCBI Taxonomy" id="1411642"/>
    <lineage>
        <taxon>Eukaryota</taxon>
        <taxon>Viridiplantae</taxon>
        <taxon>Chlorophyta</taxon>
        <taxon>Pyramimonadophyceae</taxon>
        <taxon>Pyramimonadales</taxon>
        <taxon>Pyramimonadaceae</taxon>
        <taxon>Pyramimonas</taxon>
        <taxon>Pyramimonas incertae sedis</taxon>
    </lineage>
</organism>
<dbReference type="InterPro" id="IPR036365">
    <property type="entry name" value="PGBD-like_sf"/>
</dbReference>
<dbReference type="InterPro" id="IPR002477">
    <property type="entry name" value="Peptidoglycan-bd-like"/>
</dbReference>
<protein>
    <recommendedName>
        <fullName evidence="1">Peptidoglycan binding-like domain-containing protein</fullName>
    </recommendedName>
</protein>
<name>A0A7S0R0G1_9CHLO</name>
<accession>A0A7S0R0G1</accession>